<dbReference type="Pfam" id="PF13403">
    <property type="entry name" value="Hint_2"/>
    <property type="match status" value="1"/>
</dbReference>
<proteinExistence type="predicted"/>
<evidence type="ECO:0000259" key="1">
    <source>
        <dbReference type="Pfam" id="PF13403"/>
    </source>
</evidence>
<feature type="domain" description="Hedgehog/Intein (Hint)" evidence="1">
    <location>
        <begin position="224"/>
        <end position="363"/>
    </location>
</feature>
<dbReference type="Proteomes" id="UP000189055">
    <property type="component" value="Chromosome"/>
</dbReference>
<protein>
    <recommendedName>
        <fullName evidence="1">Hedgehog/Intein (Hint) domain-containing protein</fullName>
    </recommendedName>
</protein>
<dbReference type="InterPro" id="IPR036844">
    <property type="entry name" value="Hint_dom_sf"/>
</dbReference>
<name>A0A1U9LG90_9PROT</name>
<dbReference type="EMBL" id="CP014687">
    <property type="protein sequence ID" value="AQT05300.1"/>
    <property type="molecule type" value="Genomic_DNA"/>
</dbReference>
<dbReference type="KEGG" id="aper:A0U91_10995"/>
<dbReference type="STRING" id="1076596.A0U91_10995"/>
<dbReference type="SUPFAM" id="SSF51294">
    <property type="entry name" value="Hedgehog/intein (Hint) domain"/>
    <property type="match status" value="1"/>
</dbReference>
<sequence>MTSSALTTSSLTWQTVIKNGDNSHDTVTLDSSGNAVTVSGTVQGDWGNADNAINALVITGTHPVTLSGTGTLLVHGTVTANNHTIIDGMTTNVQSGVSGGTITIQGGGTLIAQSVSSNIVFGQTTSGTSNTLQLNTSSASLTSVANLSPGDVIDFVGNTWDLPVSWQKKSDGTYTLLGKTGDTLIASVTFAKKSDGTSYTPEDFHAANTTVLYSGNPSQALTLVCFLPGSMIETSAGDIAVETLRRGDHLIAYVDGSPITRSIVWTGYQHVTVQPGLPDDEAGYPVRILKDAISDGVPYKDMLITPEHRLFFGAAFIPVRMLVNGRSIFYDRTISSYTYYHVETAEHSIIRADGVLTESYQDTGNRNSFVQDSKVVAIHAGVTCQEKEVSLSRTVDRQTAEVCFNLLRVRAETAGVPYKVNDVPLTDDVDLRLVTSKAQVIRSLRVLQDTHVFMIPPGVDSVKILTRTSRPCDVEGPFVDDRRHLGILVGSITFQGMKTTVPITDHLSVDTTEGWSVQEQLPCRWTTGNAYLPLPLSTHCGILSIQVLASRQYEDVAKTSCGLSIRSA</sequence>
<reference evidence="2 3" key="1">
    <citation type="submission" date="2016-03" db="EMBL/GenBank/DDBJ databases">
        <title>Acetic acid bacteria sequencing.</title>
        <authorList>
            <person name="Brandt J."/>
            <person name="Jakob F."/>
            <person name="Vogel R.F."/>
        </authorList>
    </citation>
    <scope>NUCLEOTIDE SEQUENCE [LARGE SCALE GENOMIC DNA]</scope>
    <source>
        <strain evidence="2 3">TMW2.1084</strain>
    </source>
</reference>
<dbReference type="RefSeq" id="WP_077931085.1">
    <property type="nucleotide sequence ID" value="NZ_CP014687.1"/>
</dbReference>
<evidence type="ECO:0000313" key="3">
    <source>
        <dbReference type="Proteomes" id="UP000189055"/>
    </source>
</evidence>
<gene>
    <name evidence="2" type="ORF">A0U91_10995</name>
</gene>
<accession>A0A1U9LG90</accession>
<dbReference type="AlphaFoldDB" id="A0A1U9LG90"/>
<organism evidence="2 3">
    <name type="scientific">Acetobacter persici</name>
    <dbReference type="NCBI Taxonomy" id="1076596"/>
    <lineage>
        <taxon>Bacteria</taxon>
        <taxon>Pseudomonadati</taxon>
        <taxon>Pseudomonadota</taxon>
        <taxon>Alphaproteobacteria</taxon>
        <taxon>Acetobacterales</taxon>
        <taxon>Acetobacteraceae</taxon>
        <taxon>Acetobacter</taxon>
    </lineage>
</organism>
<dbReference type="InterPro" id="IPR028992">
    <property type="entry name" value="Hedgehog/Intein_dom"/>
</dbReference>
<evidence type="ECO:0000313" key="2">
    <source>
        <dbReference type="EMBL" id="AQT05300.1"/>
    </source>
</evidence>